<name>A0A9W8Q2I6_AKAMU</name>
<keyword evidence="1" id="KW-0175">Coiled coil</keyword>
<comment type="caution">
    <text evidence="3">The sequence shown here is derived from an EMBL/GenBank/DDBJ whole genome shotgun (WGS) entry which is preliminary data.</text>
</comment>
<reference evidence="3" key="1">
    <citation type="journal article" date="2023" name="Access Microbiol">
        <title>De-novo genome assembly for Akanthomyces muscarius, a biocontrol agent of insect agricultural pests.</title>
        <authorList>
            <person name="Erdos Z."/>
            <person name="Studholme D.J."/>
            <person name="Raymond B."/>
            <person name="Sharma M."/>
        </authorList>
    </citation>
    <scope>NUCLEOTIDE SEQUENCE</scope>
    <source>
        <strain evidence="3">Ve6</strain>
    </source>
</reference>
<proteinExistence type="predicted"/>
<dbReference type="GeneID" id="80890916"/>
<dbReference type="Proteomes" id="UP001144673">
    <property type="component" value="Chromosome 2"/>
</dbReference>
<keyword evidence="4" id="KW-1185">Reference proteome</keyword>
<dbReference type="AlphaFoldDB" id="A0A9W8Q2I6"/>
<dbReference type="RefSeq" id="XP_056048559.1">
    <property type="nucleotide sequence ID" value="XM_056194875.1"/>
</dbReference>
<gene>
    <name evidence="3" type="ORF">LMH87_003757</name>
</gene>
<accession>A0A9W8Q2I6</accession>
<evidence type="ECO:0000256" key="1">
    <source>
        <dbReference type="SAM" id="Coils"/>
    </source>
</evidence>
<evidence type="ECO:0000313" key="4">
    <source>
        <dbReference type="Proteomes" id="UP001144673"/>
    </source>
</evidence>
<sequence>MSLIVRRAWRPTSTRPHRVATQQRFKTFQRRVDKNNDVYYTIAKRRPVQDPNAPPRSVQFFEMPNLLLDLDAEGTRNVRTFDDKDEELQVARWRINPKREEVKLKLNDLESKLIESRKRVQDITSNPSNIWRLSSHDLLSAALHGPPSNDSAAPTGTPCPDTLEGSHLIDALRRENGIPSHVGTSDVLLLEWMLLRRNSTDRAKSKQDISLLDSFQLVKALQSQSSIVGIRRLLRHNLWSFASMKASFGPSNRKDGAAADVAYAIRGRCIEILGSEKAHQSQFINCLALVGGLLERLAKDRIDPDHRLQGLALRASPLSGSYVVLSEWIRRIHASSSWGESPEIVEDAAACMQSCSKLLAAQPETMANRQLLLQLVTGLDEHEQLAAESLRSIVLKSVREQGSSVVAKQACDAYAKLLGDLGAVRTLLKESEIGDGALRQACIGVLKGTPKYSQTLKTQGVKTLSIEECVGMDYQDIAE</sequence>
<organism evidence="3 4">
    <name type="scientific">Akanthomyces muscarius</name>
    <name type="common">Entomopathogenic fungus</name>
    <name type="synonym">Lecanicillium muscarium</name>
    <dbReference type="NCBI Taxonomy" id="2231603"/>
    <lineage>
        <taxon>Eukaryota</taxon>
        <taxon>Fungi</taxon>
        <taxon>Dikarya</taxon>
        <taxon>Ascomycota</taxon>
        <taxon>Pezizomycotina</taxon>
        <taxon>Sordariomycetes</taxon>
        <taxon>Hypocreomycetidae</taxon>
        <taxon>Hypocreales</taxon>
        <taxon>Cordycipitaceae</taxon>
        <taxon>Akanthomyces</taxon>
    </lineage>
</organism>
<feature type="coiled-coil region" evidence="1">
    <location>
        <begin position="99"/>
        <end position="126"/>
    </location>
</feature>
<evidence type="ECO:0000313" key="3">
    <source>
        <dbReference type="EMBL" id="KAJ4144889.1"/>
    </source>
</evidence>
<evidence type="ECO:0000256" key="2">
    <source>
        <dbReference type="SAM" id="MobiDB-lite"/>
    </source>
</evidence>
<feature type="region of interest" description="Disordered" evidence="2">
    <location>
        <begin position="142"/>
        <end position="161"/>
    </location>
</feature>
<dbReference type="EMBL" id="JAJHUN010000011">
    <property type="protein sequence ID" value="KAJ4144889.1"/>
    <property type="molecule type" value="Genomic_DNA"/>
</dbReference>
<dbReference type="KEGG" id="amus:LMH87_003757"/>
<protein>
    <submittedName>
        <fullName evidence="3">Uncharacterized protein</fullName>
    </submittedName>
</protein>